<dbReference type="GO" id="GO:0000160">
    <property type="term" value="P:phosphorelay signal transduction system"/>
    <property type="evidence" value="ECO:0007669"/>
    <property type="project" value="InterPro"/>
</dbReference>
<dbReference type="eggNOG" id="COG5001">
    <property type="taxonomic scope" value="Bacteria"/>
</dbReference>
<dbReference type="SUPFAM" id="SSF141868">
    <property type="entry name" value="EAL domain-like"/>
    <property type="match status" value="1"/>
</dbReference>
<dbReference type="EMBL" id="JEMY01000041">
    <property type="protein sequence ID" value="EXI86769.1"/>
    <property type="molecule type" value="Genomic_DNA"/>
</dbReference>
<dbReference type="PANTHER" id="PTHR44757:SF2">
    <property type="entry name" value="BIOFILM ARCHITECTURE MAINTENANCE PROTEIN MBAA"/>
    <property type="match status" value="1"/>
</dbReference>
<protein>
    <submittedName>
        <fullName evidence="5">Bacteriophytochrome cph2</fullName>
    </submittedName>
</protein>
<dbReference type="PATRIC" id="fig|1454004.3.peg.3035"/>
<dbReference type="Pfam" id="PF00072">
    <property type="entry name" value="Response_reg"/>
    <property type="match status" value="1"/>
</dbReference>
<dbReference type="SUPFAM" id="SSF55073">
    <property type="entry name" value="Nucleotide cyclase"/>
    <property type="match status" value="1"/>
</dbReference>
<keyword evidence="6" id="KW-1185">Reference proteome</keyword>
<dbReference type="InterPro" id="IPR001633">
    <property type="entry name" value="EAL_dom"/>
</dbReference>
<name>A0A011R6L2_ACCRE</name>
<dbReference type="SMART" id="SM00267">
    <property type="entry name" value="GGDEF"/>
    <property type="match status" value="1"/>
</dbReference>
<dbReference type="NCBIfam" id="TIGR00254">
    <property type="entry name" value="GGDEF"/>
    <property type="match status" value="1"/>
</dbReference>
<dbReference type="Gene3D" id="3.30.70.270">
    <property type="match status" value="1"/>
</dbReference>
<feature type="domain" description="Response regulatory" evidence="2">
    <location>
        <begin position="48"/>
        <end position="165"/>
    </location>
</feature>
<dbReference type="Pfam" id="PF00990">
    <property type="entry name" value="GGDEF"/>
    <property type="match status" value="2"/>
</dbReference>
<proteinExistence type="predicted"/>
<dbReference type="InterPro" id="IPR043128">
    <property type="entry name" value="Rev_trsase/Diguanyl_cyclase"/>
</dbReference>
<dbReference type="SUPFAM" id="SSF52172">
    <property type="entry name" value="CheY-like"/>
    <property type="match status" value="1"/>
</dbReference>
<dbReference type="CDD" id="cd01948">
    <property type="entry name" value="EAL"/>
    <property type="match status" value="1"/>
</dbReference>
<evidence type="ECO:0000259" key="4">
    <source>
        <dbReference type="PROSITE" id="PS50887"/>
    </source>
</evidence>
<dbReference type="STRING" id="1454004.AW11_02940"/>
<sequence>MNKLPKDLAQQVDWEAAASESVVLSGLPDAELALPDANDGGASSKAAKIMLVDDEDISIEMLQAFLEDVGYQSFVSTTQSPEAFDLLHNERPDVLLLDLHMPEVNGFEILSRMQADPTLKRIPVIMLTAAADAATKLEALKLGATDFLAKPVDPSELVLRLRNTLAAKAYQDQLAYYDVLTGLSNRERFLDRLDWTIRFSRRYGTAGAVLQIGLDRFKHINEALGPGVGDRVLRAIAQRLDESLRDSDIVARTTAEGLQPLLSRMGGDEFTVLLPGVVKSDVAGAVAQRILDVVALPLSIGRQELFVTCCIGVALFPADGTARDTVLKAAGVAMRHAKVDRRGSYRFFSRQLNARSRERLSLETDLRRAIERDELALFYQPKVDLKTNRMVGAEALLRWRHPQHGIVGPASFIPLAEDTGLIMPLGTWVLNTACRQLQIWQAAGRKLPRVSINVSSHQFRQRGLVQGIRDALAGAQLDARHLCVEITESAIMDNAQENISTLDEIKSGGVALSVDDFGTGYSSLSYLKRFPIDEMKIDRSLIANVDGDKDNAAIVTAIIAMAHSLHLRVVAEGVERTPELAFLRHLGCDECQGYLYSRPLSARDFAALLLVDQLPLLEPASAAGA</sequence>
<dbReference type="SMART" id="SM00448">
    <property type="entry name" value="REC"/>
    <property type="match status" value="1"/>
</dbReference>
<feature type="domain" description="EAL" evidence="3">
    <location>
        <begin position="359"/>
        <end position="613"/>
    </location>
</feature>
<keyword evidence="1" id="KW-0597">Phosphoprotein</keyword>
<dbReference type="PANTHER" id="PTHR44757">
    <property type="entry name" value="DIGUANYLATE CYCLASE DGCP"/>
    <property type="match status" value="1"/>
</dbReference>
<dbReference type="Proteomes" id="UP000022141">
    <property type="component" value="Unassembled WGS sequence"/>
</dbReference>
<dbReference type="FunFam" id="3.20.20.450:FF:000001">
    <property type="entry name" value="Cyclic di-GMP phosphodiesterase yahA"/>
    <property type="match status" value="1"/>
</dbReference>
<dbReference type="Gene3D" id="3.20.20.450">
    <property type="entry name" value="EAL domain"/>
    <property type="match status" value="1"/>
</dbReference>
<comment type="caution">
    <text evidence="5">The sequence shown here is derived from an EMBL/GenBank/DDBJ whole genome shotgun (WGS) entry which is preliminary data.</text>
</comment>
<accession>A0A011R6L2</accession>
<reference evidence="5" key="1">
    <citation type="submission" date="2014-02" db="EMBL/GenBank/DDBJ databases">
        <title>Expanding our view of genomic diversity in Candidatus Accumulibacter clades.</title>
        <authorList>
            <person name="Skennerton C.T."/>
            <person name="Barr J.J."/>
            <person name="Slater F.R."/>
            <person name="Bond P.L."/>
            <person name="Tyson G.W."/>
        </authorList>
    </citation>
    <scope>NUCLEOTIDE SEQUENCE [LARGE SCALE GENOMIC DNA]</scope>
</reference>
<dbReference type="PROSITE" id="PS50887">
    <property type="entry name" value="GGDEF"/>
    <property type="match status" value="1"/>
</dbReference>
<evidence type="ECO:0000313" key="6">
    <source>
        <dbReference type="Proteomes" id="UP000022141"/>
    </source>
</evidence>
<feature type="domain" description="GGDEF" evidence="4">
    <location>
        <begin position="205"/>
        <end position="350"/>
    </location>
</feature>
<dbReference type="InterPro" id="IPR000160">
    <property type="entry name" value="GGDEF_dom"/>
</dbReference>
<dbReference type="InterPro" id="IPR001789">
    <property type="entry name" value="Sig_transdc_resp-reg_receiver"/>
</dbReference>
<feature type="modified residue" description="4-aspartylphosphate" evidence="1">
    <location>
        <position position="98"/>
    </location>
</feature>
<gene>
    <name evidence="5" type="primary">cph2_6</name>
    <name evidence="5" type="ORF">AW11_02940</name>
</gene>
<dbReference type="Gene3D" id="3.40.50.2300">
    <property type="match status" value="1"/>
</dbReference>
<dbReference type="AlphaFoldDB" id="A0A011R6L2"/>
<dbReference type="InterPro" id="IPR052155">
    <property type="entry name" value="Biofilm_reg_signaling"/>
</dbReference>
<evidence type="ECO:0000256" key="1">
    <source>
        <dbReference type="PROSITE-ProRule" id="PRU00169"/>
    </source>
</evidence>
<dbReference type="SMART" id="SM00052">
    <property type="entry name" value="EAL"/>
    <property type="match status" value="1"/>
</dbReference>
<dbReference type="CDD" id="cd01949">
    <property type="entry name" value="GGDEF"/>
    <property type="match status" value="1"/>
</dbReference>
<dbReference type="InterPro" id="IPR011006">
    <property type="entry name" value="CheY-like_superfamily"/>
</dbReference>
<evidence type="ECO:0000259" key="3">
    <source>
        <dbReference type="PROSITE" id="PS50883"/>
    </source>
</evidence>
<organism evidence="5 6">
    <name type="scientific">Accumulibacter regalis</name>
    <dbReference type="NCBI Taxonomy" id="522306"/>
    <lineage>
        <taxon>Bacteria</taxon>
        <taxon>Pseudomonadati</taxon>
        <taxon>Pseudomonadota</taxon>
        <taxon>Betaproteobacteria</taxon>
        <taxon>Candidatus Accumulibacter</taxon>
    </lineage>
</organism>
<dbReference type="Pfam" id="PF00563">
    <property type="entry name" value="EAL"/>
    <property type="match status" value="1"/>
</dbReference>
<evidence type="ECO:0000313" key="5">
    <source>
        <dbReference type="EMBL" id="EXI86769.1"/>
    </source>
</evidence>
<dbReference type="PROSITE" id="PS50110">
    <property type="entry name" value="RESPONSE_REGULATORY"/>
    <property type="match status" value="1"/>
</dbReference>
<dbReference type="InterPro" id="IPR035919">
    <property type="entry name" value="EAL_sf"/>
</dbReference>
<dbReference type="InterPro" id="IPR029787">
    <property type="entry name" value="Nucleotide_cyclase"/>
</dbReference>
<dbReference type="PROSITE" id="PS50883">
    <property type="entry name" value="EAL"/>
    <property type="match status" value="1"/>
</dbReference>
<evidence type="ECO:0000259" key="2">
    <source>
        <dbReference type="PROSITE" id="PS50110"/>
    </source>
</evidence>